<accession>A0ABR7XG14</accession>
<protein>
    <recommendedName>
        <fullName evidence="4">DUF4369 domain-containing protein</fullName>
    </recommendedName>
</protein>
<sequence>MKPVTMRFVLLLLTCGLFSVDAFAQYTQTNDMEGRPVHEYSTINMQGSPYLYPDFAQGTILLKNGTIYQGINMMYDQVKDVIVFKGKDGKVKELMEPVQEFKINFIQNNQATEKTFRRGFSGDRLSPEAYLEVLADGNTVLLKRTTKKIFDRKNYSSATINREVQEAEDYYVATGNKVVKVKKTKSSLLAAMPDKADYLESYIKSNSLILRNDSDMAKLVAYYNTL</sequence>
<gene>
    <name evidence="2" type="ORF">H9Q13_08665</name>
</gene>
<dbReference type="RefSeq" id="WP_191183402.1">
    <property type="nucleotide sequence ID" value="NZ_JACXAJ010000003.1"/>
</dbReference>
<feature type="chain" id="PRO_5045916174" description="DUF4369 domain-containing protein" evidence="1">
    <location>
        <begin position="25"/>
        <end position="226"/>
    </location>
</feature>
<feature type="signal peptide" evidence="1">
    <location>
        <begin position="1"/>
        <end position="24"/>
    </location>
</feature>
<organism evidence="2 3">
    <name type="scientific">Pontibacter aquaedesilientis</name>
    <dbReference type="NCBI Taxonomy" id="2766980"/>
    <lineage>
        <taxon>Bacteria</taxon>
        <taxon>Pseudomonadati</taxon>
        <taxon>Bacteroidota</taxon>
        <taxon>Cytophagia</taxon>
        <taxon>Cytophagales</taxon>
        <taxon>Hymenobacteraceae</taxon>
        <taxon>Pontibacter</taxon>
    </lineage>
</organism>
<keyword evidence="3" id="KW-1185">Reference proteome</keyword>
<evidence type="ECO:0000256" key="1">
    <source>
        <dbReference type="SAM" id="SignalP"/>
    </source>
</evidence>
<dbReference type="Proteomes" id="UP000625551">
    <property type="component" value="Unassembled WGS sequence"/>
</dbReference>
<name>A0ABR7XG14_9BACT</name>
<evidence type="ECO:0000313" key="2">
    <source>
        <dbReference type="EMBL" id="MBD1397234.1"/>
    </source>
</evidence>
<proteinExistence type="predicted"/>
<reference evidence="2 3" key="1">
    <citation type="submission" date="2020-09" db="EMBL/GenBank/DDBJ databases">
        <title>Genome sequencing and assembly of Pontibacter sp.</title>
        <authorList>
            <person name="Chhetri G."/>
        </authorList>
    </citation>
    <scope>NUCLEOTIDE SEQUENCE [LARGE SCALE GENOMIC DNA]</scope>
    <source>
        <strain evidence="2 3">JH31</strain>
    </source>
</reference>
<evidence type="ECO:0008006" key="4">
    <source>
        <dbReference type="Google" id="ProtNLM"/>
    </source>
</evidence>
<evidence type="ECO:0000313" key="3">
    <source>
        <dbReference type="Proteomes" id="UP000625551"/>
    </source>
</evidence>
<keyword evidence="1" id="KW-0732">Signal</keyword>
<comment type="caution">
    <text evidence="2">The sequence shown here is derived from an EMBL/GenBank/DDBJ whole genome shotgun (WGS) entry which is preliminary data.</text>
</comment>
<dbReference type="EMBL" id="JACXAJ010000003">
    <property type="protein sequence ID" value="MBD1397234.1"/>
    <property type="molecule type" value="Genomic_DNA"/>
</dbReference>